<dbReference type="Proteomes" id="UP001319921">
    <property type="component" value="Chromosome"/>
</dbReference>
<dbReference type="KEGG" id="scas:SACC_30200"/>
<dbReference type="InterPro" id="IPR013022">
    <property type="entry name" value="Xyl_isomerase-like_TIM-brl"/>
</dbReference>
<evidence type="ECO:0000313" key="2">
    <source>
        <dbReference type="EMBL" id="BDC00004.1"/>
    </source>
</evidence>
<evidence type="ECO:0000313" key="3">
    <source>
        <dbReference type="Proteomes" id="UP001319921"/>
    </source>
</evidence>
<dbReference type="Gene3D" id="3.20.20.150">
    <property type="entry name" value="Divalent-metal-dependent TIM barrel enzymes"/>
    <property type="match status" value="1"/>
</dbReference>
<dbReference type="GeneID" id="68867744"/>
<dbReference type="Pfam" id="PF01261">
    <property type="entry name" value="AP_endonuc_2"/>
    <property type="match status" value="1"/>
</dbReference>
<gene>
    <name evidence="2" type="ORF">SACC_30200</name>
</gene>
<dbReference type="GO" id="GO:0016853">
    <property type="term" value="F:isomerase activity"/>
    <property type="evidence" value="ECO:0007669"/>
    <property type="project" value="UniProtKB-KW"/>
</dbReference>
<dbReference type="PANTHER" id="PTHR12110">
    <property type="entry name" value="HYDROXYPYRUVATE ISOMERASE"/>
    <property type="match status" value="1"/>
</dbReference>
<keyword evidence="3" id="KW-1185">Reference proteome</keyword>
<name>A0AAQ4CW22_9CREN</name>
<dbReference type="PANTHER" id="PTHR12110:SF41">
    <property type="entry name" value="INOSOSE DEHYDRATASE"/>
    <property type="match status" value="1"/>
</dbReference>
<dbReference type="InterPro" id="IPR036237">
    <property type="entry name" value="Xyl_isomerase-like_sf"/>
</dbReference>
<reference evidence="2 3" key="1">
    <citation type="journal article" date="2022" name="Microbiol. Resour. Announc.">
        <title>Complete Genome Sequence of the Hyperthermophilic and Acidophilic Archaeon Saccharolobus caldissimus Strain HS-3T.</title>
        <authorList>
            <person name="Sakai H.D."/>
            <person name="Kurosawa N."/>
        </authorList>
    </citation>
    <scope>NUCLEOTIDE SEQUENCE [LARGE SCALE GENOMIC DNA]</scope>
    <source>
        <strain evidence="2 3">JCM32116</strain>
    </source>
</reference>
<keyword evidence="2" id="KW-0413">Isomerase</keyword>
<proteinExistence type="predicted"/>
<evidence type="ECO:0000259" key="1">
    <source>
        <dbReference type="Pfam" id="PF01261"/>
    </source>
</evidence>
<dbReference type="SUPFAM" id="SSF51658">
    <property type="entry name" value="Xylose isomerase-like"/>
    <property type="match status" value="1"/>
</dbReference>
<dbReference type="EMBL" id="AP025226">
    <property type="protein sequence ID" value="BDC00004.1"/>
    <property type="molecule type" value="Genomic_DNA"/>
</dbReference>
<dbReference type="RefSeq" id="WP_229570651.1">
    <property type="nucleotide sequence ID" value="NZ_AP025226.1"/>
</dbReference>
<protein>
    <submittedName>
        <fullName evidence="2">Xylose isomerase</fullName>
    </submittedName>
</protein>
<accession>A0AAQ4CW22</accession>
<sequence length="265" mass="31075">MNWHIGIISDEISQDFEHAIKVIKELGAEYVEVRNLWNKNVTQLSDSEFSEMVSIVNRYGLRISNLDSFVFKTYLNDEKGYNQHLRTLRRVIELTKKLDINFTRIFTFWYEGELKYYINKIMDRFYNAIEIAESEGVILAVENEHSCMVGNAKDLRFFLDNIKTKWIKVLWDPGNAFVARETPYPYGYELIKDEIIHVHIKDAMVRDGNFVWMPIGKGMIDYKGQLSAIKNKPYVISLETHYRNSNNDAEESTKESFAGLMKILN</sequence>
<dbReference type="InterPro" id="IPR050312">
    <property type="entry name" value="IolE/XylAMocC-like"/>
</dbReference>
<organism evidence="2 3">
    <name type="scientific">Saccharolobus caldissimus</name>
    <dbReference type="NCBI Taxonomy" id="1702097"/>
    <lineage>
        <taxon>Archaea</taxon>
        <taxon>Thermoproteota</taxon>
        <taxon>Thermoprotei</taxon>
        <taxon>Sulfolobales</taxon>
        <taxon>Sulfolobaceae</taxon>
        <taxon>Saccharolobus</taxon>
    </lineage>
</organism>
<dbReference type="AlphaFoldDB" id="A0AAQ4CW22"/>
<feature type="domain" description="Xylose isomerase-like TIM barrel" evidence="1">
    <location>
        <begin position="21"/>
        <end position="258"/>
    </location>
</feature>